<accession>A0A1I7X6X4</accession>
<protein>
    <submittedName>
        <fullName evidence="2">MATH domain-containing protein</fullName>
    </submittedName>
</protein>
<proteinExistence type="predicted"/>
<organism evidence="1 2">
    <name type="scientific">Heterorhabditis bacteriophora</name>
    <name type="common">Entomopathogenic nematode worm</name>
    <dbReference type="NCBI Taxonomy" id="37862"/>
    <lineage>
        <taxon>Eukaryota</taxon>
        <taxon>Metazoa</taxon>
        <taxon>Ecdysozoa</taxon>
        <taxon>Nematoda</taxon>
        <taxon>Chromadorea</taxon>
        <taxon>Rhabditida</taxon>
        <taxon>Rhabditina</taxon>
        <taxon>Rhabditomorpha</taxon>
        <taxon>Strongyloidea</taxon>
        <taxon>Heterorhabditidae</taxon>
        <taxon>Heterorhabditis</taxon>
    </lineage>
</organism>
<evidence type="ECO:0000313" key="1">
    <source>
        <dbReference type="Proteomes" id="UP000095283"/>
    </source>
</evidence>
<dbReference type="AlphaFoldDB" id="A0A1I7X6X4"/>
<dbReference type="Proteomes" id="UP000095283">
    <property type="component" value="Unplaced"/>
</dbReference>
<dbReference type="WBParaSite" id="Hba_13186">
    <property type="protein sequence ID" value="Hba_13186"/>
    <property type="gene ID" value="Hba_13186"/>
</dbReference>
<reference evidence="2" key="1">
    <citation type="submission" date="2016-11" db="UniProtKB">
        <authorList>
            <consortium name="WormBaseParasite"/>
        </authorList>
    </citation>
    <scope>IDENTIFICATION</scope>
</reference>
<keyword evidence="1" id="KW-1185">Reference proteome</keyword>
<name>A0A1I7X6X4_HETBA</name>
<evidence type="ECO:0000313" key="2">
    <source>
        <dbReference type="WBParaSite" id="Hba_13186"/>
    </source>
</evidence>
<sequence>MDLSEIRHLKPVSKDMKYLVENGGHRRSVDCLFIGGRPSGGYCWSINLHYRSEITFPIFSGFSKGVLLIIFGLQMTSIDCDFCDDDLFAENYSGTELGKCSVSKRTLRGILEQETLECRCRIEYCDFELQNDIDVDHLTRALPNPVNTAGSEWKMRSRTGRLRRLFISPNKTTLPPLF</sequence>